<evidence type="ECO:0008006" key="5">
    <source>
        <dbReference type="Google" id="ProtNLM"/>
    </source>
</evidence>
<accession>A0A7H9B244</accession>
<dbReference type="RefSeq" id="XP_037144449.1">
    <property type="nucleotide sequence ID" value="XM_037288554.1"/>
</dbReference>
<evidence type="ECO:0000313" key="3">
    <source>
        <dbReference type="EMBL" id="QLG72721.1"/>
    </source>
</evidence>
<keyword evidence="2" id="KW-1133">Transmembrane helix</keyword>
<evidence type="ECO:0000256" key="1">
    <source>
        <dbReference type="SAM" id="MobiDB-lite"/>
    </source>
</evidence>
<feature type="region of interest" description="Disordered" evidence="1">
    <location>
        <begin position="239"/>
        <end position="266"/>
    </location>
</feature>
<feature type="transmembrane region" description="Helical" evidence="2">
    <location>
        <begin position="25"/>
        <end position="43"/>
    </location>
</feature>
<dbReference type="KEGG" id="zmk:HG535_0D04290"/>
<dbReference type="GeneID" id="59236445"/>
<evidence type="ECO:0000256" key="2">
    <source>
        <dbReference type="SAM" id="Phobius"/>
    </source>
</evidence>
<gene>
    <name evidence="3" type="ORF">HG535_0D04290</name>
</gene>
<proteinExistence type="predicted"/>
<dbReference type="Proteomes" id="UP000509704">
    <property type="component" value="Chromosome 4"/>
</dbReference>
<dbReference type="OrthoDB" id="4035006at2759"/>
<feature type="transmembrane region" description="Helical" evidence="2">
    <location>
        <begin position="165"/>
        <end position="186"/>
    </location>
</feature>
<reference evidence="3 4" key="1">
    <citation type="submission" date="2020-07" db="EMBL/GenBank/DDBJ databases">
        <title>The yeast mating-type switching endonuclease HO is a domesticated member of an unorthodox homing genetic element family.</title>
        <authorList>
            <person name="Coughlan A.Y."/>
            <person name="Lombardi L."/>
            <person name="Braun-Galleani S."/>
            <person name="Martos A.R."/>
            <person name="Galeote V."/>
            <person name="Bigey F."/>
            <person name="Dequin S."/>
            <person name="Byrne K.P."/>
            <person name="Wolfe K.H."/>
        </authorList>
    </citation>
    <scope>NUCLEOTIDE SEQUENCE [LARGE SCALE GENOMIC DNA]</scope>
    <source>
        <strain evidence="3 4">NRRL Y-6702</strain>
    </source>
</reference>
<keyword evidence="4" id="KW-1185">Reference proteome</keyword>
<feature type="transmembrane region" description="Helical" evidence="2">
    <location>
        <begin position="49"/>
        <end position="73"/>
    </location>
</feature>
<name>A0A7H9B244_ZYGMR</name>
<organism evidence="3 4">
    <name type="scientific">Zygotorulaspora mrakii</name>
    <name type="common">Zygosaccharomyces mrakii</name>
    <dbReference type="NCBI Taxonomy" id="42260"/>
    <lineage>
        <taxon>Eukaryota</taxon>
        <taxon>Fungi</taxon>
        <taxon>Dikarya</taxon>
        <taxon>Ascomycota</taxon>
        <taxon>Saccharomycotina</taxon>
        <taxon>Saccharomycetes</taxon>
        <taxon>Saccharomycetales</taxon>
        <taxon>Saccharomycetaceae</taxon>
        <taxon>Zygotorulaspora</taxon>
    </lineage>
</organism>
<dbReference type="EMBL" id="CP058607">
    <property type="protein sequence ID" value="QLG72721.1"/>
    <property type="molecule type" value="Genomic_DNA"/>
</dbReference>
<keyword evidence="2" id="KW-0472">Membrane</keyword>
<sequence>MSRLVVYMPEDMINSSASDNVRNKLLFTGELAMACYACVYLRYVRDGSLMLAVFALILISLSDFIKSLMLAYLKRNQWSAGNSGPANEAEVDDDSDVSVILDDAAIKAILLRALKYFQIIILTQTIYSFSYHFCLKLDEKFCQNRFGFTTLLLLGELDCSERGKWFVWFLDVLIILFELIIVTNSLRSDSRNKSLSITQLQVQKHGILSILLLNLWSEDLAVDGGLDLCIVPRPHAGNPNYGSTSDGQTIEEEDTVSGDEMGGLLP</sequence>
<dbReference type="AlphaFoldDB" id="A0A7H9B244"/>
<protein>
    <recommendedName>
        <fullName evidence="5">DUF1746 domain-containing protein</fullName>
    </recommendedName>
</protein>
<keyword evidence="2" id="KW-0812">Transmembrane</keyword>
<evidence type="ECO:0000313" key="4">
    <source>
        <dbReference type="Proteomes" id="UP000509704"/>
    </source>
</evidence>